<dbReference type="PANTHER" id="PTHR31286">
    <property type="entry name" value="GLYCINE-RICH CELL WALL STRUCTURAL PROTEIN 1.8-LIKE"/>
    <property type="match status" value="1"/>
</dbReference>
<accession>A0A8T3AVL3</accession>
<dbReference type="EMBL" id="JAGYWB010000013">
    <property type="protein sequence ID" value="KAI0500656.1"/>
    <property type="molecule type" value="Genomic_DNA"/>
</dbReference>
<dbReference type="OrthoDB" id="1939300at2759"/>
<feature type="region of interest" description="Disordered" evidence="1">
    <location>
        <begin position="219"/>
        <end position="340"/>
    </location>
</feature>
<protein>
    <recommendedName>
        <fullName evidence="4">DUF4283 domain-containing protein</fullName>
    </recommendedName>
</protein>
<dbReference type="InterPro" id="IPR040256">
    <property type="entry name" value="At4g02000-like"/>
</dbReference>
<reference evidence="2" key="1">
    <citation type="journal article" date="2022" name="Front. Genet.">
        <title>Chromosome-Scale Assembly of the Dendrobium nobile Genome Provides Insights Into the Molecular Mechanism of the Biosynthesis of the Medicinal Active Ingredient of Dendrobium.</title>
        <authorList>
            <person name="Xu Q."/>
            <person name="Niu S.-C."/>
            <person name="Li K.-L."/>
            <person name="Zheng P.-J."/>
            <person name="Zhang X.-J."/>
            <person name="Jia Y."/>
            <person name="Liu Y."/>
            <person name="Niu Y.-X."/>
            <person name="Yu L.-H."/>
            <person name="Chen D.-F."/>
            <person name="Zhang G.-Q."/>
        </authorList>
    </citation>
    <scope>NUCLEOTIDE SEQUENCE</scope>
    <source>
        <tissue evidence="2">Leaf</tissue>
    </source>
</reference>
<organism evidence="2 3">
    <name type="scientific">Dendrobium nobile</name>
    <name type="common">Orchid</name>
    <dbReference type="NCBI Taxonomy" id="94219"/>
    <lineage>
        <taxon>Eukaryota</taxon>
        <taxon>Viridiplantae</taxon>
        <taxon>Streptophyta</taxon>
        <taxon>Embryophyta</taxon>
        <taxon>Tracheophyta</taxon>
        <taxon>Spermatophyta</taxon>
        <taxon>Magnoliopsida</taxon>
        <taxon>Liliopsida</taxon>
        <taxon>Asparagales</taxon>
        <taxon>Orchidaceae</taxon>
        <taxon>Epidendroideae</taxon>
        <taxon>Malaxideae</taxon>
        <taxon>Dendrobiinae</taxon>
        <taxon>Dendrobium</taxon>
    </lineage>
</organism>
<feature type="compositionally biased region" description="Low complexity" evidence="1">
    <location>
        <begin position="317"/>
        <end position="340"/>
    </location>
</feature>
<name>A0A8T3AVL3_DENNO</name>
<gene>
    <name evidence="2" type="ORF">KFK09_018872</name>
</gene>
<feature type="compositionally biased region" description="Basic residues" evidence="1">
    <location>
        <begin position="156"/>
        <end position="166"/>
    </location>
</feature>
<proteinExistence type="predicted"/>
<evidence type="ECO:0008006" key="4">
    <source>
        <dbReference type="Google" id="ProtNLM"/>
    </source>
</evidence>
<keyword evidence="3" id="KW-1185">Reference proteome</keyword>
<dbReference type="PANTHER" id="PTHR31286:SF180">
    <property type="entry name" value="OS10G0362600 PROTEIN"/>
    <property type="match status" value="1"/>
</dbReference>
<evidence type="ECO:0000256" key="1">
    <source>
        <dbReference type="SAM" id="MobiDB-lite"/>
    </source>
</evidence>
<feature type="compositionally biased region" description="Low complexity" evidence="1">
    <location>
        <begin position="171"/>
        <end position="180"/>
    </location>
</feature>
<sequence length="340" mass="37561">MEDFEMAWSKGVWFFLGRPFLLQKWSPKFLPKRENFTSIPIWVKIHDLPLVCWNSEGISSIASKIGIPLAVDALTAQRTRLTFARVCIQVNADATYPEEIPISIKDDVFSLKIQYEWKPTPCEHCKSLVHASSVCPSKPETVSTTIPAVLPPNHTTRGRSKSRRPQGRNLPISSTIPPSLIPSSVIQAEKHTISQPNPTDPLNTPDEQAALLPPKQLLPLQTQNPKPDITPSTTIPHNDPPVSNIPNLNSPHDIATSSSSSTLPKYKPPSPKVKSPNKFDTLNLLEEDPSISDDASNQNSDQFPPFKGKEKEKDSAQKQSGKQGKNAQGKQAKKAPNQSR</sequence>
<feature type="compositionally biased region" description="Polar residues" evidence="1">
    <location>
        <begin position="244"/>
        <end position="263"/>
    </location>
</feature>
<evidence type="ECO:0000313" key="3">
    <source>
        <dbReference type="Proteomes" id="UP000829196"/>
    </source>
</evidence>
<evidence type="ECO:0000313" key="2">
    <source>
        <dbReference type="EMBL" id="KAI0500656.1"/>
    </source>
</evidence>
<dbReference type="Proteomes" id="UP000829196">
    <property type="component" value="Unassembled WGS sequence"/>
</dbReference>
<comment type="caution">
    <text evidence="2">The sequence shown here is derived from an EMBL/GenBank/DDBJ whole genome shotgun (WGS) entry which is preliminary data.</text>
</comment>
<feature type="region of interest" description="Disordered" evidence="1">
    <location>
        <begin position="141"/>
        <end position="180"/>
    </location>
</feature>
<feature type="compositionally biased region" description="Basic and acidic residues" evidence="1">
    <location>
        <begin position="307"/>
        <end position="316"/>
    </location>
</feature>
<dbReference type="AlphaFoldDB" id="A0A8T3AVL3"/>
<feature type="compositionally biased region" description="Polar residues" evidence="1">
    <location>
        <begin position="293"/>
        <end position="302"/>
    </location>
</feature>